<dbReference type="SUPFAM" id="SSF56059">
    <property type="entry name" value="Glutathione synthetase ATP-binding domain-like"/>
    <property type="match status" value="1"/>
</dbReference>
<dbReference type="InterPro" id="IPR029058">
    <property type="entry name" value="AB_hydrolase_fold"/>
</dbReference>
<protein>
    <submittedName>
        <fullName evidence="2">Alpha/beta hydrolase</fullName>
    </submittedName>
</protein>
<sequence>MNADPRPKLYLLAGNGSAADWWDDVLPYFAKYEAVAIELPGFGSNTSELPDSLSALADALAAQTEPGHAIVATGISALPVLHLLVRQPGHFSRTVLLSPVGVALWRRRLPRLMQLPGLLPLAKCPRVFSRQFALPDFSPDYRRIGNGYARCRAFAPYFRWVRPDNALTLFDQISDPIELLWGGRDGVIGAQHAAAWEAVLCRSTLAVTFKPDWGHYPFWQCPADFVAQLERGGEDAGFNAHSKGGRLLLAQVAGLPVPALRVLRPGFDRPRLAVWLGLADREAPQGWAVRSSGDDEDGIDCANAGRHDSFLRVPAADVPEHVDRLHAAGLASVVVQCMIEPTLSGVAFARGLAAEIDWVDGHLSALVDGRVQPQRLRFSKLGGEWGQRPSRRVLGGSALSERVLWDFLQAVVRCFHGQALDIEWAWDGRQLWLLQARPVTRYGWRRWLTNANIGEILPLQPSRLIEAAQRQAAASIPQVYARWDARALDDAEPFTALHADASYINAELFLARLADWGIPGDALAREIGGSVPRLPARPWRWLRALPVLLRMLIASRRALDGLDAGLVRWQAELDALIANPLDDEGQAKRLANWLMRFYTWLVQQNLCIGAAIASSGGAWLGRPQTQNEQHGPHRLPWETDPATARPAVAAVELATLPRWSWPLRLAHKFGLPGMRGYYLQTREQFRDRLMLLFFRLHHAFPASQREHWFAPVSAVRGELGGFWQHGGRSDTPDGALQLSPGEVEGVLGEDILLVDALDPGLFAYYRQARGVVTRSGGLLSHGATMLRELKIPALAWADVPENWLGARVRLTAGGLVLL</sequence>
<dbReference type="PANTHER" id="PTHR43615">
    <property type="entry name" value="PHOSPHOENOLPYRUVATE SYNTHASE-RELATED"/>
    <property type="match status" value="1"/>
</dbReference>
<dbReference type="InterPro" id="IPR008279">
    <property type="entry name" value="PEP-util_enz_mobile_dom"/>
</dbReference>
<dbReference type="PANTHER" id="PTHR43615:SF1">
    <property type="entry name" value="PPDK_N DOMAIN-CONTAINING PROTEIN"/>
    <property type="match status" value="1"/>
</dbReference>
<keyword evidence="3" id="KW-1185">Reference proteome</keyword>
<dbReference type="Proteomes" id="UP000604481">
    <property type="component" value="Unassembled WGS sequence"/>
</dbReference>
<dbReference type="InterPro" id="IPR051549">
    <property type="entry name" value="PEP_Utilizing_Enz"/>
</dbReference>
<evidence type="ECO:0000259" key="1">
    <source>
        <dbReference type="Pfam" id="PF00391"/>
    </source>
</evidence>
<dbReference type="SUPFAM" id="SSF53474">
    <property type="entry name" value="alpha/beta-Hydrolases"/>
    <property type="match status" value="1"/>
</dbReference>
<accession>A0A8J7G244</accession>
<dbReference type="GO" id="GO:0016787">
    <property type="term" value="F:hydrolase activity"/>
    <property type="evidence" value="ECO:0007669"/>
    <property type="project" value="UniProtKB-KW"/>
</dbReference>
<gene>
    <name evidence="2" type="ORF">INR99_11580</name>
</gene>
<dbReference type="Gene3D" id="3.40.50.1820">
    <property type="entry name" value="alpha/beta hydrolase"/>
    <property type="match status" value="1"/>
</dbReference>
<dbReference type="Gene3D" id="3.30.470.20">
    <property type="entry name" value="ATP-grasp fold, B domain"/>
    <property type="match status" value="1"/>
</dbReference>
<name>A0A8J7G244_9NEIS</name>
<organism evidence="2 3">
    <name type="scientific">Chitinilyticum piscinae</name>
    <dbReference type="NCBI Taxonomy" id="2866724"/>
    <lineage>
        <taxon>Bacteria</taxon>
        <taxon>Pseudomonadati</taxon>
        <taxon>Pseudomonadota</taxon>
        <taxon>Betaproteobacteria</taxon>
        <taxon>Neisseriales</taxon>
        <taxon>Chitinibacteraceae</taxon>
        <taxon>Chitinilyticum</taxon>
    </lineage>
</organism>
<dbReference type="RefSeq" id="WP_194116504.1">
    <property type="nucleotide sequence ID" value="NZ_JADFUA010000006.1"/>
</dbReference>
<dbReference type="Gene3D" id="3.50.30.10">
    <property type="entry name" value="Phosphohistidine domain"/>
    <property type="match status" value="1"/>
</dbReference>
<keyword evidence="2" id="KW-0378">Hydrolase</keyword>
<feature type="domain" description="PEP-utilising enzyme mobile" evidence="1">
    <location>
        <begin position="749"/>
        <end position="795"/>
    </location>
</feature>
<reference evidence="2 3" key="1">
    <citation type="submission" date="2020-10" db="EMBL/GenBank/DDBJ databases">
        <title>The genome sequence of Chitinilyticum litopenaei 4Y14.</title>
        <authorList>
            <person name="Liu Y."/>
        </authorList>
    </citation>
    <scope>NUCLEOTIDE SEQUENCE [LARGE SCALE GENOMIC DNA]</scope>
    <source>
        <strain evidence="2 3">4Y14</strain>
    </source>
</reference>
<evidence type="ECO:0000313" key="2">
    <source>
        <dbReference type="EMBL" id="MBE9609983.1"/>
    </source>
</evidence>
<evidence type="ECO:0000313" key="3">
    <source>
        <dbReference type="Proteomes" id="UP000604481"/>
    </source>
</evidence>
<dbReference type="SUPFAM" id="SSF52009">
    <property type="entry name" value="Phosphohistidine domain"/>
    <property type="match status" value="1"/>
</dbReference>
<comment type="caution">
    <text evidence="2">The sequence shown here is derived from an EMBL/GenBank/DDBJ whole genome shotgun (WGS) entry which is preliminary data.</text>
</comment>
<dbReference type="InterPro" id="IPR036637">
    <property type="entry name" value="Phosphohistidine_dom_sf"/>
</dbReference>
<dbReference type="AlphaFoldDB" id="A0A8J7G244"/>
<proteinExistence type="predicted"/>
<dbReference type="GO" id="GO:0016772">
    <property type="term" value="F:transferase activity, transferring phosphorus-containing groups"/>
    <property type="evidence" value="ECO:0007669"/>
    <property type="project" value="InterPro"/>
</dbReference>
<dbReference type="EMBL" id="JADFUA010000006">
    <property type="protein sequence ID" value="MBE9609983.1"/>
    <property type="molecule type" value="Genomic_DNA"/>
</dbReference>
<dbReference type="Pfam" id="PF00391">
    <property type="entry name" value="PEP-utilizers"/>
    <property type="match status" value="1"/>
</dbReference>